<dbReference type="InterPro" id="IPR036249">
    <property type="entry name" value="Thioredoxin-like_sf"/>
</dbReference>
<dbReference type="InterPro" id="IPR013766">
    <property type="entry name" value="Thioredoxin_domain"/>
</dbReference>
<evidence type="ECO:0000259" key="1">
    <source>
        <dbReference type="PROSITE" id="PS51352"/>
    </source>
</evidence>
<keyword evidence="2" id="KW-0413">Isomerase</keyword>
<evidence type="ECO:0000313" key="2">
    <source>
        <dbReference type="EMBL" id="PZQ49911.1"/>
    </source>
</evidence>
<accession>A0A2W5N8X2</accession>
<dbReference type="Proteomes" id="UP000249185">
    <property type="component" value="Unassembled WGS sequence"/>
</dbReference>
<gene>
    <name evidence="2" type="ORF">DI556_10690</name>
</gene>
<dbReference type="SUPFAM" id="SSF52833">
    <property type="entry name" value="Thioredoxin-like"/>
    <property type="match status" value="1"/>
</dbReference>
<dbReference type="GO" id="GO:0016853">
    <property type="term" value="F:isomerase activity"/>
    <property type="evidence" value="ECO:0007669"/>
    <property type="project" value="UniProtKB-KW"/>
</dbReference>
<dbReference type="GO" id="GO:0016491">
    <property type="term" value="F:oxidoreductase activity"/>
    <property type="evidence" value="ECO:0007669"/>
    <property type="project" value="InterPro"/>
</dbReference>
<dbReference type="InterPro" id="IPR050553">
    <property type="entry name" value="Thioredoxin_ResA/DsbE_sf"/>
</dbReference>
<feature type="domain" description="Thioredoxin" evidence="1">
    <location>
        <begin position="48"/>
        <end position="182"/>
    </location>
</feature>
<sequence>MELLTFAVGLLWVTVLVLIAVVFALARQIGVLLERVQPVGAMISDTGPDIGARAPALALPNLNGPGLTLGDNGGRSQLVFFLSTTCPICKALVPALRDAARAESDWLDVVLASDGNPEPHRRMIAKERLEDFPYALSSELGMTFKVAKLPFAILIDGTGRIRAKGLVNNREQLESLFHAAELGRPSIQSLAAGETQPA</sequence>
<dbReference type="PANTHER" id="PTHR42852:SF17">
    <property type="entry name" value="THIOREDOXIN-LIKE PROTEIN HI_1115"/>
    <property type="match status" value="1"/>
</dbReference>
<dbReference type="PANTHER" id="PTHR42852">
    <property type="entry name" value="THIOL:DISULFIDE INTERCHANGE PROTEIN DSBE"/>
    <property type="match status" value="1"/>
</dbReference>
<reference evidence="2 3" key="1">
    <citation type="submission" date="2017-08" db="EMBL/GenBank/DDBJ databases">
        <title>Infants hospitalized years apart are colonized by the same room-sourced microbial strains.</title>
        <authorList>
            <person name="Brooks B."/>
            <person name="Olm M.R."/>
            <person name="Firek B.A."/>
            <person name="Baker R."/>
            <person name="Thomas B.C."/>
            <person name="Morowitz M.J."/>
            <person name="Banfield J.F."/>
        </authorList>
    </citation>
    <scope>NUCLEOTIDE SEQUENCE [LARGE SCALE GENOMIC DNA]</scope>
    <source>
        <strain evidence="2">S2_005_002_R2_34</strain>
    </source>
</reference>
<dbReference type="PROSITE" id="PS51352">
    <property type="entry name" value="THIOREDOXIN_2"/>
    <property type="match status" value="1"/>
</dbReference>
<dbReference type="Gene3D" id="3.40.30.10">
    <property type="entry name" value="Glutaredoxin"/>
    <property type="match status" value="1"/>
</dbReference>
<organism evidence="2 3">
    <name type="scientific">Rhodovulum sulfidophilum</name>
    <name type="common">Rhodobacter sulfidophilus</name>
    <dbReference type="NCBI Taxonomy" id="35806"/>
    <lineage>
        <taxon>Bacteria</taxon>
        <taxon>Pseudomonadati</taxon>
        <taxon>Pseudomonadota</taxon>
        <taxon>Alphaproteobacteria</taxon>
        <taxon>Rhodobacterales</taxon>
        <taxon>Paracoccaceae</taxon>
        <taxon>Rhodovulum</taxon>
    </lineage>
</organism>
<dbReference type="InterPro" id="IPR013740">
    <property type="entry name" value="Redoxin"/>
</dbReference>
<dbReference type="AlphaFoldDB" id="A0A2W5N8X2"/>
<comment type="caution">
    <text evidence="2">The sequence shown here is derived from an EMBL/GenBank/DDBJ whole genome shotgun (WGS) entry which is preliminary data.</text>
</comment>
<protein>
    <submittedName>
        <fullName evidence="2">Thiol-disulfide isomerase</fullName>
    </submittedName>
</protein>
<name>A0A2W5N8X2_RHOSU</name>
<dbReference type="Pfam" id="PF08534">
    <property type="entry name" value="Redoxin"/>
    <property type="match status" value="1"/>
</dbReference>
<evidence type="ECO:0000313" key="3">
    <source>
        <dbReference type="Proteomes" id="UP000249185"/>
    </source>
</evidence>
<proteinExistence type="predicted"/>
<dbReference type="EMBL" id="QFPW01000006">
    <property type="protein sequence ID" value="PZQ49911.1"/>
    <property type="molecule type" value="Genomic_DNA"/>
</dbReference>